<organism evidence="1">
    <name type="scientific">Lepeophtheirus salmonis</name>
    <name type="common">Salmon louse</name>
    <name type="synonym">Caligus salmonis</name>
    <dbReference type="NCBI Taxonomy" id="72036"/>
    <lineage>
        <taxon>Eukaryota</taxon>
        <taxon>Metazoa</taxon>
        <taxon>Ecdysozoa</taxon>
        <taxon>Arthropoda</taxon>
        <taxon>Crustacea</taxon>
        <taxon>Multicrustacea</taxon>
        <taxon>Hexanauplia</taxon>
        <taxon>Copepoda</taxon>
        <taxon>Siphonostomatoida</taxon>
        <taxon>Caligidae</taxon>
        <taxon>Lepeophtheirus</taxon>
    </lineage>
</organism>
<dbReference type="EMBL" id="HACA01012266">
    <property type="protein sequence ID" value="CDW29627.1"/>
    <property type="molecule type" value="Transcribed_RNA"/>
</dbReference>
<protein>
    <submittedName>
        <fullName evidence="1">Uncharacterized protein</fullName>
    </submittedName>
</protein>
<name>A0A0K2TVB2_LEPSM</name>
<dbReference type="AlphaFoldDB" id="A0A0K2TVB2"/>
<sequence>MTGKIYFLMLLIRSNIAGHYNIISFCFKSLRWIYF</sequence>
<proteinExistence type="predicted"/>
<accession>A0A0K2TVB2</accession>
<reference evidence="1" key="1">
    <citation type="submission" date="2014-05" db="EMBL/GenBank/DDBJ databases">
        <authorList>
            <person name="Chronopoulou M."/>
        </authorList>
    </citation>
    <scope>NUCLEOTIDE SEQUENCE</scope>
    <source>
        <tissue evidence="1">Whole organism</tissue>
    </source>
</reference>
<evidence type="ECO:0000313" key="1">
    <source>
        <dbReference type="EMBL" id="CDW29627.1"/>
    </source>
</evidence>